<dbReference type="GO" id="GO:0016788">
    <property type="term" value="F:hydrolase activity, acting on ester bonds"/>
    <property type="evidence" value="ECO:0007669"/>
    <property type="project" value="TreeGrafter"/>
</dbReference>
<keyword evidence="6" id="KW-0539">Nucleus</keyword>
<keyword evidence="9" id="KW-1185">Reference proteome</keyword>
<dbReference type="OrthoDB" id="7441093at2759"/>
<accession>A0A0J7NBA3</accession>
<dbReference type="Pfam" id="PF08925">
    <property type="entry name" value="DUF1907"/>
    <property type="match status" value="2"/>
</dbReference>
<keyword evidence="4 8" id="KW-0378">Hydrolase</keyword>
<dbReference type="PANTHER" id="PTHR13204">
    <property type="entry name" value="PTD012 PROTEIN"/>
    <property type="match status" value="1"/>
</dbReference>
<dbReference type="InterPro" id="IPR015021">
    <property type="entry name" value="C11orf54_DUF1907"/>
</dbReference>
<dbReference type="GO" id="GO:0008270">
    <property type="term" value="F:zinc ion binding"/>
    <property type="evidence" value="ECO:0007669"/>
    <property type="project" value="TreeGrafter"/>
</dbReference>
<gene>
    <name evidence="8" type="ORF">RF55_10415</name>
</gene>
<evidence type="ECO:0000313" key="8">
    <source>
        <dbReference type="EMBL" id="KMQ89890.1"/>
    </source>
</evidence>
<feature type="domain" description="DUF1907" evidence="7">
    <location>
        <begin position="33"/>
        <end position="169"/>
    </location>
</feature>
<dbReference type="Proteomes" id="UP000036403">
    <property type="component" value="Unassembled WGS sequence"/>
</dbReference>
<organism evidence="8 9">
    <name type="scientific">Lasius niger</name>
    <name type="common">Black garden ant</name>
    <dbReference type="NCBI Taxonomy" id="67767"/>
    <lineage>
        <taxon>Eukaryota</taxon>
        <taxon>Metazoa</taxon>
        <taxon>Ecdysozoa</taxon>
        <taxon>Arthropoda</taxon>
        <taxon>Hexapoda</taxon>
        <taxon>Insecta</taxon>
        <taxon>Pterygota</taxon>
        <taxon>Neoptera</taxon>
        <taxon>Endopterygota</taxon>
        <taxon>Hymenoptera</taxon>
        <taxon>Apocrita</taxon>
        <taxon>Aculeata</taxon>
        <taxon>Formicoidea</taxon>
        <taxon>Formicidae</taxon>
        <taxon>Formicinae</taxon>
        <taxon>Lasius</taxon>
        <taxon>Lasius</taxon>
    </lineage>
</organism>
<sequence length="180" mass="20491">MQYIKFTSDDISYKLPIKRAELSDIDPDKLAHVLEDGLKRTFVNVSVKWVECPDLTQEPFNLAAPGLCGKPALMEVGDLSYLNPNPRKDKIYHINPILKFLNRHCNNSFIFGTGISEHPNDGTLGENLRCKSTHCLSHHNAGNHYLVDDTEDRIEYLGYFSPAKNVYRIDESRFGLPNLQ</sequence>
<dbReference type="PaxDb" id="67767-A0A0J7NBA3"/>
<evidence type="ECO:0000256" key="4">
    <source>
        <dbReference type="ARBA" id="ARBA00022801"/>
    </source>
</evidence>
<proteinExistence type="predicted"/>
<keyword evidence="3" id="KW-0479">Metal-binding</keyword>
<dbReference type="PANTHER" id="PTHR13204:SF1">
    <property type="entry name" value="ESTER HYDROLASE C11ORF54"/>
    <property type="match status" value="1"/>
</dbReference>
<dbReference type="SMART" id="SM01168">
    <property type="entry name" value="DUF1907"/>
    <property type="match status" value="1"/>
</dbReference>
<evidence type="ECO:0000256" key="1">
    <source>
        <dbReference type="ARBA" id="ARBA00004123"/>
    </source>
</evidence>
<evidence type="ECO:0000256" key="5">
    <source>
        <dbReference type="ARBA" id="ARBA00022833"/>
    </source>
</evidence>
<evidence type="ECO:0000313" key="9">
    <source>
        <dbReference type="Proteomes" id="UP000036403"/>
    </source>
</evidence>
<evidence type="ECO:0000256" key="6">
    <source>
        <dbReference type="ARBA" id="ARBA00023242"/>
    </source>
</evidence>
<evidence type="ECO:0000256" key="3">
    <source>
        <dbReference type="ARBA" id="ARBA00022723"/>
    </source>
</evidence>
<comment type="subcellular location">
    <subcellularLocation>
        <location evidence="1">Nucleus</location>
    </subcellularLocation>
</comment>
<dbReference type="EMBL" id="LBMM01007275">
    <property type="protein sequence ID" value="KMQ89890.1"/>
    <property type="molecule type" value="Genomic_DNA"/>
</dbReference>
<comment type="caution">
    <text evidence="8">The sequence shown here is derived from an EMBL/GenBank/DDBJ whole genome shotgun (WGS) entry which is preliminary data.</text>
</comment>
<keyword evidence="5" id="KW-0862">Zinc</keyword>
<evidence type="ECO:0000259" key="7">
    <source>
        <dbReference type="SMART" id="SM01168"/>
    </source>
</evidence>
<evidence type="ECO:0000256" key="2">
    <source>
        <dbReference type="ARBA" id="ARBA00011245"/>
    </source>
</evidence>
<dbReference type="AlphaFoldDB" id="A0A0J7NBA3"/>
<name>A0A0J7NBA3_LASNI</name>
<reference evidence="8 9" key="1">
    <citation type="submission" date="2015-04" db="EMBL/GenBank/DDBJ databases">
        <title>Lasius niger genome sequencing.</title>
        <authorList>
            <person name="Konorov E.A."/>
            <person name="Nikitin M.A."/>
            <person name="Kirill M.V."/>
            <person name="Chang P."/>
        </authorList>
    </citation>
    <scope>NUCLEOTIDE SEQUENCE [LARGE SCALE GENOMIC DNA]</scope>
    <source>
        <tissue evidence="8">Whole</tissue>
    </source>
</reference>
<dbReference type="SUPFAM" id="SSF117856">
    <property type="entry name" value="AF0104/ALDC/Ptd012-like"/>
    <property type="match status" value="2"/>
</dbReference>
<dbReference type="GO" id="GO:0005634">
    <property type="term" value="C:nucleus"/>
    <property type="evidence" value="ECO:0007669"/>
    <property type="project" value="UniProtKB-SubCell"/>
</dbReference>
<protein>
    <submittedName>
        <fullName evidence="8">Ester hydrolase c11orf54-like protein</fullName>
    </submittedName>
</protein>
<comment type="subunit">
    <text evidence="2">Monomer.</text>
</comment>